<reference evidence="2 3" key="1">
    <citation type="submission" date="2017-11" db="EMBL/GenBank/DDBJ databases">
        <title>De novo assembly and phasing of dikaryotic genomes from two isolates of Puccinia coronata f. sp. avenae, the causal agent of oat crown rust.</title>
        <authorList>
            <person name="Miller M.E."/>
            <person name="Zhang Y."/>
            <person name="Omidvar V."/>
            <person name="Sperschneider J."/>
            <person name="Schwessinger B."/>
            <person name="Raley C."/>
            <person name="Palmer J.M."/>
            <person name="Garnica D."/>
            <person name="Upadhyaya N."/>
            <person name="Rathjen J."/>
            <person name="Taylor J.M."/>
            <person name="Park R.F."/>
            <person name="Dodds P.N."/>
            <person name="Hirsch C.D."/>
            <person name="Kianian S.F."/>
            <person name="Figueroa M."/>
        </authorList>
    </citation>
    <scope>NUCLEOTIDE SEQUENCE [LARGE SCALE GENOMIC DNA]</scope>
    <source>
        <strain evidence="2">12SD80</strain>
    </source>
</reference>
<organism evidence="2 3">
    <name type="scientific">Puccinia coronata f. sp. avenae</name>
    <dbReference type="NCBI Taxonomy" id="200324"/>
    <lineage>
        <taxon>Eukaryota</taxon>
        <taxon>Fungi</taxon>
        <taxon>Dikarya</taxon>
        <taxon>Basidiomycota</taxon>
        <taxon>Pucciniomycotina</taxon>
        <taxon>Pucciniomycetes</taxon>
        <taxon>Pucciniales</taxon>
        <taxon>Pucciniaceae</taxon>
        <taxon>Puccinia</taxon>
    </lineage>
</organism>
<evidence type="ECO:0000256" key="1">
    <source>
        <dbReference type="SAM" id="MobiDB-lite"/>
    </source>
</evidence>
<feature type="region of interest" description="Disordered" evidence="1">
    <location>
        <begin position="27"/>
        <end position="55"/>
    </location>
</feature>
<dbReference type="Proteomes" id="UP000235392">
    <property type="component" value="Unassembled WGS sequence"/>
</dbReference>
<evidence type="ECO:0000313" key="3">
    <source>
        <dbReference type="Proteomes" id="UP000235392"/>
    </source>
</evidence>
<feature type="compositionally biased region" description="Polar residues" evidence="1">
    <location>
        <begin position="32"/>
        <end position="55"/>
    </location>
</feature>
<protein>
    <submittedName>
        <fullName evidence="2">Uncharacterized protein</fullName>
    </submittedName>
</protein>
<name>A0A2N5SY40_9BASI</name>
<accession>A0A2N5SY40</accession>
<dbReference type="EMBL" id="PGCI01000738">
    <property type="protein sequence ID" value="PLW18153.1"/>
    <property type="molecule type" value="Genomic_DNA"/>
</dbReference>
<evidence type="ECO:0000313" key="2">
    <source>
        <dbReference type="EMBL" id="PLW18153.1"/>
    </source>
</evidence>
<gene>
    <name evidence="2" type="ORF">PCASD_19076</name>
</gene>
<dbReference type="AlphaFoldDB" id="A0A2N5SY40"/>
<proteinExistence type="predicted"/>
<comment type="caution">
    <text evidence="2">The sequence shown here is derived from an EMBL/GenBank/DDBJ whole genome shotgun (WGS) entry which is preliminary data.</text>
</comment>
<sequence>MANETCVDPSKLIDVLQAKDLRRKNWAKDGSALQSVSAAKTEQSNKGKSKPTNQTPCHCTFCDVNSRNLNR</sequence>